<keyword evidence="6" id="KW-1185">Reference proteome</keyword>
<evidence type="ECO:0000313" key="5">
    <source>
        <dbReference type="EMBL" id="MFC6022556.1"/>
    </source>
</evidence>
<comment type="caution">
    <text evidence="5">The sequence shown here is derived from an EMBL/GenBank/DDBJ whole genome shotgun (WGS) entry which is preliminary data.</text>
</comment>
<dbReference type="InterPro" id="IPR001647">
    <property type="entry name" value="HTH_TetR"/>
</dbReference>
<dbReference type="Gene3D" id="1.10.357.10">
    <property type="entry name" value="Tetracycline Repressor, domain 2"/>
    <property type="match status" value="2"/>
</dbReference>
<dbReference type="RefSeq" id="WP_377432182.1">
    <property type="nucleotide sequence ID" value="NZ_JBHSPR010000060.1"/>
</dbReference>
<name>A0ABW1KL59_9ACTN</name>
<dbReference type="EMBL" id="JBHSPR010000060">
    <property type="protein sequence ID" value="MFC6022556.1"/>
    <property type="molecule type" value="Genomic_DNA"/>
</dbReference>
<sequence>MAEPVLTRAERRRQTEGRILAAARTLFAERGFERTTIRSVAAAAQVDPALVMQYFGSKQGLFVRAVQAPLVGAPMPADGPASPVEAAPSAHGTATAGRSPTAGAGRSVTEIGAGGTEELVEHLLTTLGIKIGGLPESSLAMLRSMLTHPEAAATVRTALDDQVAQLGAVIPGPDPRLRAALVITTMVGLTVGRQLLDLDALQDAAPERIMAALRPVLRVLVDPPQGGHEPPG</sequence>
<dbReference type="SUPFAM" id="SSF46689">
    <property type="entry name" value="Homeodomain-like"/>
    <property type="match status" value="1"/>
</dbReference>
<evidence type="ECO:0000313" key="6">
    <source>
        <dbReference type="Proteomes" id="UP001596203"/>
    </source>
</evidence>
<evidence type="ECO:0000256" key="2">
    <source>
        <dbReference type="PROSITE-ProRule" id="PRU00335"/>
    </source>
</evidence>
<evidence type="ECO:0000259" key="4">
    <source>
        <dbReference type="PROSITE" id="PS50977"/>
    </source>
</evidence>
<dbReference type="InterPro" id="IPR009057">
    <property type="entry name" value="Homeodomain-like_sf"/>
</dbReference>
<dbReference type="InterPro" id="IPR050109">
    <property type="entry name" value="HTH-type_TetR-like_transc_reg"/>
</dbReference>
<protein>
    <submittedName>
        <fullName evidence="5">TetR family transcriptional regulator</fullName>
    </submittedName>
</protein>
<gene>
    <name evidence="5" type="ORF">ACFP2T_41170</name>
</gene>
<dbReference type="InterPro" id="IPR036271">
    <property type="entry name" value="Tet_transcr_reg_TetR-rel_C_sf"/>
</dbReference>
<dbReference type="SUPFAM" id="SSF48498">
    <property type="entry name" value="Tetracyclin repressor-like, C-terminal domain"/>
    <property type="match status" value="1"/>
</dbReference>
<dbReference type="Pfam" id="PF17920">
    <property type="entry name" value="TetR_C_16"/>
    <property type="match status" value="1"/>
</dbReference>
<organism evidence="5 6">
    <name type="scientific">Plantactinospora solaniradicis</name>
    <dbReference type="NCBI Taxonomy" id="1723736"/>
    <lineage>
        <taxon>Bacteria</taxon>
        <taxon>Bacillati</taxon>
        <taxon>Actinomycetota</taxon>
        <taxon>Actinomycetes</taxon>
        <taxon>Micromonosporales</taxon>
        <taxon>Micromonosporaceae</taxon>
        <taxon>Plantactinospora</taxon>
    </lineage>
</organism>
<dbReference type="PROSITE" id="PS50977">
    <property type="entry name" value="HTH_TETR_2"/>
    <property type="match status" value="1"/>
</dbReference>
<dbReference type="PRINTS" id="PR00455">
    <property type="entry name" value="HTHTETR"/>
</dbReference>
<dbReference type="PANTHER" id="PTHR30055:SF235">
    <property type="entry name" value="TRANSCRIPTIONAL REGULATORY PROTEIN"/>
    <property type="match status" value="1"/>
</dbReference>
<dbReference type="Proteomes" id="UP001596203">
    <property type="component" value="Unassembled WGS sequence"/>
</dbReference>
<feature type="region of interest" description="Disordered" evidence="3">
    <location>
        <begin position="76"/>
        <end position="109"/>
    </location>
</feature>
<keyword evidence="1 2" id="KW-0238">DNA-binding</keyword>
<dbReference type="Pfam" id="PF00440">
    <property type="entry name" value="TetR_N"/>
    <property type="match status" value="1"/>
</dbReference>
<dbReference type="PANTHER" id="PTHR30055">
    <property type="entry name" value="HTH-TYPE TRANSCRIPTIONAL REGULATOR RUTR"/>
    <property type="match status" value="1"/>
</dbReference>
<evidence type="ECO:0000256" key="3">
    <source>
        <dbReference type="SAM" id="MobiDB-lite"/>
    </source>
</evidence>
<dbReference type="InterPro" id="IPR041678">
    <property type="entry name" value="TetR_C_16"/>
</dbReference>
<feature type="DNA-binding region" description="H-T-H motif" evidence="2">
    <location>
        <begin position="36"/>
        <end position="55"/>
    </location>
</feature>
<evidence type="ECO:0000256" key="1">
    <source>
        <dbReference type="ARBA" id="ARBA00023125"/>
    </source>
</evidence>
<reference evidence="6" key="1">
    <citation type="journal article" date="2019" name="Int. J. Syst. Evol. Microbiol.">
        <title>The Global Catalogue of Microorganisms (GCM) 10K type strain sequencing project: providing services to taxonomists for standard genome sequencing and annotation.</title>
        <authorList>
            <consortium name="The Broad Institute Genomics Platform"/>
            <consortium name="The Broad Institute Genome Sequencing Center for Infectious Disease"/>
            <person name="Wu L."/>
            <person name="Ma J."/>
        </authorList>
    </citation>
    <scope>NUCLEOTIDE SEQUENCE [LARGE SCALE GENOMIC DNA]</scope>
    <source>
        <strain evidence="6">ZS-35-S2</strain>
    </source>
</reference>
<proteinExistence type="predicted"/>
<accession>A0ABW1KL59</accession>
<feature type="domain" description="HTH tetR-type" evidence="4">
    <location>
        <begin position="13"/>
        <end position="73"/>
    </location>
</feature>